<protein>
    <recommendedName>
        <fullName evidence="3">Transposase</fullName>
    </recommendedName>
</protein>
<comment type="caution">
    <text evidence="1">The sequence shown here is derived from an EMBL/GenBank/DDBJ whole genome shotgun (WGS) entry which is preliminary data.</text>
</comment>
<evidence type="ECO:0000313" key="1">
    <source>
        <dbReference type="EMBL" id="MDV4190510.1"/>
    </source>
</evidence>
<evidence type="ECO:0008006" key="3">
    <source>
        <dbReference type="Google" id="ProtNLM"/>
    </source>
</evidence>
<reference evidence="2" key="1">
    <citation type="journal article" date="2023" name="Int. J. Mol. Sci.">
        <title>Genomic and Metabolic Characterization of Plant Growth-Promoting Rhizobacteria Isolated from Nodules of Clovers Grown in Non-Farmed Soil.</title>
        <authorList>
            <person name="Wojcik M."/>
            <person name="Koper P."/>
            <person name="Zebracki K."/>
            <person name="Marczak M."/>
            <person name="Mazur A."/>
        </authorList>
    </citation>
    <scope>NUCLEOTIDE SEQUENCE [LARGE SCALE GENOMIC DNA]</scope>
    <source>
        <strain evidence="2">KB12</strain>
    </source>
</reference>
<name>A0ABU3YXC8_9HYPH</name>
<sequence>MSTHVVLLLKRQQWVGFNANTSRSNELRLMQMLAMESGAVL</sequence>
<dbReference type="EMBL" id="JAWJWI010000032">
    <property type="protein sequence ID" value="MDV4190510.1"/>
    <property type="molecule type" value="Genomic_DNA"/>
</dbReference>
<dbReference type="RefSeq" id="WP_017968956.1">
    <property type="nucleotide sequence ID" value="NZ_JAWJWH010000032.1"/>
</dbReference>
<proteinExistence type="predicted"/>
<dbReference type="Proteomes" id="UP001187203">
    <property type="component" value="Unassembled WGS sequence"/>
</dbReference>
<keyword evidence="2" id="KW-1185">Reference proteome</keyword>
<accession>A0ABU3YXC8</accession>
<evidence type="ECO:0000313" key="2">
    <source>
        <dbReference type="Proteomes" id="UP001187203"/>
    </source>
</evidence>
<gene>
    <name evidence="1" type="ORF">R1523_34125</name>
</gene>
<organism evidence="1 2">
    <name type="scientific">Rhizobium brockwellii</name>
    <dbReference type="NCBI Taxonomy" id="3019932"/>
    <lineage>
        <taxon>Bacteria</taxon>
        <taxon>Pseudomonadati</taxon>
        <taxon>Pseudomonadota</taxon>
        <taxon>Alphaproteobacteria</taxon>
        <taxon>Hyphomicrobiales</taxon>
        <taxon>Rhizobiaceae</taxon>
        <taxon>Rhizobium/Agrobacterium group</taxon>
        <taxon>Rhizobium</taxon>
    </lineage>
</organism>